<dbReference type="InterPro" id="IPR009057">
    <property type="entry name" value="Homeodomain-like_sf"/>
</dbReference>
<gene>
    <name evidence="5" type="ORF">DNJ96_16810</name>
</gene>
<evidence type="ECO:0000313" key="6">
    <source>
        <dbReference type="Proteomes" id="UP000292639"/>
    </source>
</evidence>
<feature type="domain" description="HTH araC/xylS-type" evidence="4">
    <location>
        <begin position="144"/>
        <end position="254"/>
    </location>
</feature>
<dbReference type="Gene3D" id="3.10.450.50">
    <property type="match status" value="1"/>
</dbReference>
<dbReference type="Pfam" id="PF12833">
    <property type="entry name" value="HTH_18"/>
    <property type="match status" value="1"/>
</dbReference>
<dbReference type="EMBL" id="QJUP01000030">
    <property type="protein sequence ID" value="TBU90339.1"/>
    <property type="molecule type" value="Genomic_DNA"/>
</dbReference>
<comment type="caution">
    <text evidence="5">The sequence shown here is derived from an EMBL/GenBank/DDBJ whole genome shotgun (WGS) entry which is preliminary data.</text>
</comment>
<dbReference type="Pfam" id="PF12680">
    <property type="entry name" value="SnoaL_2"/>
    <property type="match status" value="1"/>
</dbReference>
<name>A0A4Q9QYC7_9GAMM</name>
<dbReference type="SMART" id="SM00342">
    <property type="entry name" value="HTH_ARAC"/>
    <property type="match status" value="1"/>
</dbReference>
<dbReference type="SUPFAM" id="SSF46689">
    <property type="entry name" value="Homeodomain-like"/>
    <property type="match status" value="1"/>
</dbReference>
<dbReference type="InterPro" id="IPR032710">
    <property type="entry name" value="NTF2-like_dom_sf"/>
</dbReference>
<dbReference type="GO" id="GO:0003700">
    <property type="term" value="F:DNA-binding transcription factor activity"/>
    <property type="evidence" value="ECO:0007669"/>
    <property type="project" value="InterPro"/>
</dbReference>
<sequence length="259" mass="30136">MSARLSPLGTTEAITRTVVEHYHALWIAQDSSGLMALFHPRIEYFDFFNNRQIPLERLQQYVCRSFPSGPSQHITYTDEIRVDGDTAFIQYEARLTLPRGQLATLRVCEAITVRDRLIWRVHEYASRLRESGDESGEARLGLSERALQLMLLDLQHYFHTERPYLDAGLSLAKVAAALGYTRNQVSHLLNQVLGMNFYQYLSNARMDELFRRLDMQPTARLDDLAFAVGFNSLSVFYRCFRERTGLSPRHWREQQRRNS</sequence>
<dbReference type="PANTHER" id="PTHR43280">
    <property type="entry name" value="ARAC-FAMILY TRANSCRIPTIONAL REGULATOR"/>
    <property type="match status" value="1"/>
</dbReference>
<dbReference type="InterPro" id="IPR018060">
    <property type="entry name" value="HTH_AraC"/>
</dbReference>
<keyword evidence="6" id="KW-1185">Reference proteome</keyword>
<keyword evidence="2" id="KW-0238">DNA-binding</keyword>
<dbReference type="RefSeq" id="WP_131185794.1">
    <property type="nucleotide sequence ID" value="NZ_QJUO01000036.1"/>
</dbReference>
<dbReference type="InterPro" id="IPR037401">
    <property type="entry name" value="SnoaL-like"/>
</dbReference>
<dbReference type="AlphaFoldDB" id="A0A4Q9QYC7"/>
<reference evidence="5 6" key="1">
    <citation type="submission" date="2018-06" db="EMBL/GenBank/DDBJ databases">
        <title>Three novel Pseudomonas species isolated from symptomatic oak.</title>
        <authorList>
            <person name="Bueno-Gonzalez V."/>
            <person name="Brady C."/>
        </authorList>
    </citation>
    <scope>NUCLEOTIDE SEQUENCE [LARGE SCALE GENOMIC DNA]</scope>
    <source>
        <strain evidence="5 6">P17C</strain>
    </source>
</reference>
<dbReference type="Gene3D" id="1.10.10.60">
    <property type="entry name" value="Homeodomain-like"/>
    <property type="match status" value="2"/>
</dbReference>
<keyword evidence="3" id="KW-0804">Transcription</keyword>
<keyword evidence="1" id="KW-0805">Transcription regulation</keyword>
<dbReference type="Proteomes" id="UP000292639">
    <property type="component" value="Unassembled WGS sequence"/>
</dbReference>
<evidence type="ECO:0000256" key="2">
    <source>
        <dbReference type="ARBA" id="ARBA00023125"/>
    </source>
</evidence>
<evidence type="ECO:0000256" key="3">
    <source>
        <dbReference type="ARBA" id="ARBA00023163"/>
    </source>
</evidence>
<evidence type="ECO:0000256" key="1">
    <source>
        <dbReference type="ARBA" id="ARBA00023015"/>
    </source>
</evidence>
<organism evidence="5 6">
    <name type="scientific">Stutzerimonas kirkiae</name>
    <dbReference type="NCBI Taxonomy" id="2211392"/>
    <lineage>
        <taxon>Bacteria</taxon>
        <taxon>Pseudomonadati</taxon>
        <taxon>Pseudomonadota</taxon>
        <taxon>Gammaproteobacteria</taxon>
        <taxon>Pseudomonadales</taxon>
        <taxon>Pseudomonadaceae</taxon>
        <taxon>Stutzerimonas</taxon>
    </lineage>
</organism>
<protein>
    <submittedName>
        <fullName evidence="5">DUF4440 domain-containing protein</fullName>
    </submittedName>
</protein>
<dbReference type="SUPFAM" id="SSF54427">
    <property type="entry name" value="NTF2-like"/>
    <property type="match status" value="1"/>
</dbReference>
<evidence type="ECO:0000313" key="5">
    <source>
        <dbReference type="EMBL" id="TBU90339.1"/>
    </source>
</evidence>
<dbReference type="GO" id="GO:0043565">
    <property type="term" value="F:sequence-specific DNA binding"/>
    <property type="evidence" value="ECO:0007669"/>
    <property type="project" value="InterPro"/>
</dbReference>
<proteinExistence type="predicted"/>
<dbReference type="PROSITE" id="PS01124">
    <property type="entry name" value="HTH_ARAC_FAMILY_2"/>
    <property type="match status" value="1"/>
</dbReference>
<evidence type="ECO:0000259" key="4">
    <source>
        <dbReference type="PROSITE" id="PS01124"/>
    </source>
</evidence>
<accession>A0A4Q9QYC7</accession>
<dbReference type="PANTHER" id="PTHR43280:SF27">
    <property type="entry name" value="TRANSCRIPTIONAL REGULATOR MTLR"/>
    <property type="match status" value="1"/>
</dbReference>